<name>G3GX27_CRIGR</name>
<protein>
    <submittedName>
        <fullName evidence="2">Uncharacterized protein</fullName>
    </submittedName>
</protein>
<keyword evidence="1" id="KW-0472">Membrane</keyword>
<proteinExistence type="predicted"/>
<evidence type="ECO:0000313" key="3">
    <source>
        <dbReference type="Proteomes" id="UP000001075"/>
    </source>
</evidence>
<keyword evidence="1" id="KW-1133">Transmembrane helix</keyword>
<dbReference type="Proteomes" id="UP000001075">
    <property type="component" value="Unassembled WGS sequence"/>
</dbReference>
<evidence type="ECO:0000256" key="1">
    <source>
        <dbReference type="SAM" id="Phobius"/>
    </source>
</evidence>
<sequence>MATHYICVVNGPGVFILEASVQNSITASFMPLPSGPKGQGLRPNSSRTKLQVCVLNAYFLGLHYICFYYNI</sequence>
<dbReference type="EMBL" id="JH000057">
    <property type="protein sequence ID" value="EGW03371.1"/>
    <property type="molecule type" value="Genomic_DNA"/>
</dbReference>
<evidence type="ECO:0000313" key="2">
    <source>
        <dbReference type="EMBL" id="EGW03371.1"/>
    </source>
</evidence>
<dbReference type="InParanoid" id="G3GX27"/>
<organism evidence="2 3">
    <name type="scientific">Cricetulus griseus</name>
    <name type="common">Chinese hamster</name>
    <name type="synonym">Cricetulus barabensis griseus</name>
    <dbReference type="NCBI Taxonomy" id="10029"/>
    <lineage>
        <taxon>Eukaryota</taxon>
        <taxon>Metazoa</taxon>
        <taxon>Chordata</taxon>
        <taxon>Craniata</taxon>
        <taxon>Vertebrata</taxon>
        <taxon>Euteleostomi</taxon>
        <taxon>Mammalia</taxon>
        <taxon>Eutheria</taxon>
        <taxon>Euarchontoglires</taxon>
        <taxon>Glires</taxon>
        <taxon>Rodentia</taxon>
        <taxon>Myomorpha</taxon>
        <taxon>Muroidea</taxon>
        <taxon>Cricetidae</taxon>
        <taxon>Cricetinae</taxon>
        <taxon>Cricetulus</taxon>
    </lineage>
</organism>
<keyword evidence="1" id="KW-0812">Transmembrane</keyword>
<accession>G3GX27</accession>
<dbReference type="AlphaFoldDB" id="G3GX27"/>
<reference evidence="3" key="1">
    <citation type="journal article" date="2011" name="Nat. Biotechnol.">
        <title>The genomic sequence of the Chinese hamster ovary (CHO)-K1 cell line.</title>
        <authorList>
            <person name="Xu X."/>
            <person name="Nagarajan H."/>
            <person name="Lewis N.E."/>
            <person name="Pan S."/>
            <person name="Cai Z."/>
            <person name="Liu X."/>
            <person name="Chen W."/>
            <person name="Xie M."/>
            <person name="Wang W."/>
            <person name="Hammond S."/>
            <person name="Andersen M.R."/>
            <person name="Neff N."/>
            <person name="Passarelli B."/>
            <person name="Koh W."/>
            <person name="Fan H.C."/>
            <person name="Wang J."/>
            <person name="Gui Y."/>
            <person name="Lee K.H."/>
            <person name="Betenbaugh M.J."/>
            <person name="Quake S.R."/>
            <person name="Famili I."/>
            <person name="Palsson B.O."/>
            <person name="Wang J."/>
        </authorList>
    </citation>
    <scope>NUCLEOTIDE SEQUENCE [LARGE SCALE GENOMIC DNA]</scope>
    <source>
        <strain evidence="3">CHO K1 cell line</strain>
    </source>
</reference>
<gene>
    <name evidence="2" type="ORF">I79_002314</name>
</gene>
<feature type="transmembrane region" description="Helical" evidence="1">
    <location>
        <begin position="52"/>
        <end position="70"/>
    </location>
</feature>